<sequence length="32" mass="3668">MANFTLISGVLFIIMVAILIILTCMVIYKKFF</sequence>
<accession>A0ABU0DXA0</accession>
<evidence type="ECO:0000313" key="3">
    <source>
        <dbReference type="Proteomes" id="UP001236723"/>
    </source>
</evidence>
<comment type="caution">
    <text evidence="2">The sequence shown here is derived from an EMBL/GenBank/DDBJ whole genome shotgun (WGS) entry which is preliminary data.</text>
</comment>
<feature type="transmembrane region" description="Helical" evidence="1">
    <location>
        <begin position="6"/>
        <end position="28"/>
    </location>
</feature>
<protein>
    <submittedName>
        <fullName evidence="2">Cell division protein FtsL</fullName>
    </submittedName>
</protein>
<keyword evidence="2" id="KW-0131">Cell cycle</keyword>
<organism evidence="2 3">
    <name type="scientific">Alkalibacillus filiformis</name>
    <dbReference type="NCBI Taxonomy" id="200990"/>
    <lineage>
        <taxon>Bacteria</taxon>
        <taxon>Bacillati</taxon>
        <taxon>Bacillota</taxon>
        <taxon>Bacilli</taxon>
        <taxon>Bacillales</taxon>
        <taxon>Bacillaceae</taxon>
        <taxon>Alkalibacillus</taxon>
    </lineage>
</organism>
<keyword evidence="1" id="KW-1133">Transmembrane helix</keyword>
<proteinExistence type="predicted"/>
<keyword evidence="1" id="KW-0472">Membrane</keyword>
<gene>
    <name evidence="2" type="ORF">J2R98_002938</name>
</gene>
<evidence type="ECO:0000256" key="1">
    <source>
        <dbReference type="SAM" id="Phobius"/>
    </source>
</evidence>
<dbReference type="EMBL" id="JAUSUP010000024">
    <property type="protein sequence ID" value="MDQ0353077.1"/>
    <property type="molecule type" value="Genomic_DNA"/>
</dbReference>
<keyword evidence="1" id="KW-0812">Transmembrane</keyword>
<name>A0ABU0DXA0_9BACI</name>
<dbReference type="GO" id="GO:0051301">
    <property type="term" value="P:cell division"/>
    <property type="evidence" value="ECO:0007669"/>
    <property type="project" value="UniProtKB-KW"/>
</dbReference>
<keyword evidence="2" id="KW-0132">Cell division</keyword>
<dbReference type="Proteomes" id="UP001236723">
    <property type="component" value="Unassembled WGS sequence"/>
</dbReference>
<keyword evidence="3" id="KW-1185">Reference proteome</keyword>
<evidence type="ECO:0000313" key="2">
    <source>
        <dbReference type="EMBL" id="MDQ0353077.1"/>
    </source>
</evidence>
<reference evidence="2 3" key="1">
    <citation type="submission" date="2023-07" db="EMBL/GenBank/DDBJ databases">
        <title>Genomic Encyclopedia of Type Strains, Phase IV (KMG-IV): sequencing the most valuable type-strain genomes for metagenomic binning, comparative biology and taxonomic classification.</title>
        <authorList>
            <person name="Goeker M."/>
        </authorList>
    </citation>
    <scope>NUCLEOTIDE SEQUENCE [LARGE SCALE GENOMIC DNA]</scope>
    <source>
        <strain evidence="2 3">DSM 15448</strain>
    </source>
</reference>